<dbReference type="AlphaFoldDB" id="X1D0A1"/>
<proteinExistence type="predicted"/>
<feature type="non-terminal residue" evidence="6">
    <location>
        <position position="1"/>
    </location>
</feature>
<gene>
    <name evidence="6" type="ORF">S01H4_37622</name>
</gene>
<keyword evidence="4 5" id="KW-0472">Membrane</keyword>
<dbReference type="EMBL" id="BART01020231">
    <property type="protein sequence ID" value="GAH01695.1"/>
    <property type="molecule type" value="Genomic_DNA"/>
</dbReference>
<keyword evidence="3 5" id="KW-1133">Transmembrane helix</keyword>
<evidence type="ECO:0000256" key="5">
    <source>
        <dbReference type="SAM" id="Phobius"/>
    </source>
</evidence>
<accession>X1D0A1</accession>
<evidence type="ECO:0000256" key="2">
    <source>
        <dbReference type="ARBA" id="ARBA00022692"/>
    </source>
</evidence>
<dbReference type="SUPFAM" id="SSF161098">
    <property type="entry name" value="MetI-like"/>
    <property type="match status" value="1"/>
</dbReference>
<evidence type="ECO:0000256" key="1">
    <source>
        <dbReference type="ARBA" id="ARBA00004141"/>
    </source>
</evidence>
<keyword evidence="2 5" id="KW-0812">Transmembrane</keyword>
<dbReference type="Gene3D" id="1.10.3720.10">
    <property type="entry name" value="MetI-like"/>
    <property type="match status" value="1"/>
</dbReference>
<evidence type="ECO:0000256" key="3">
    <source>
        <dbReference type="ARBA" id="ARBA00022989"/>
    </source>
</evidence>
<comment type="caution">
    <text evidence="6">The sequence shown here is derived from an EMBL/GenBank/DDBJ whole genome shotgun (WGS) entry which is preliminary data.</text>
</comment>
<feature type="transmembrane region" description="Helical" evidence="5">
    <location>
        <begin position="12"/>
        <end position="32"/>
    </location>
</feature>
<organism evidence="6">
    <name type="scientific">marine sediment metagenome</name>
    <dbReference type="NCBI Taxonomy" id="412755"/>
    <lineage>
        <taxon>unclassified sequences</taxon>
        <taxon>metagenomes</taxon>
        <taxon>ecological metagenomes</taxon>
    </lineage>
</organism>
<dbReference type="InterPro" id="IPR052730">
    <property type="entry name" value="Sugar_ABC_transporter"/>
</dbReference>
<evidence type="ECO:0008006" key="7">
    <source>
        <dbReference type="Google" id="ProtNLM"/>
    </source>
</evidence>
<sequence>LLVALIFRTMEAFKIFDIVMGITGRGAMAPQLLSMYLYNVGFVTWKTSFGSALGYIMLIMIIAITSIFIKYLNRAKQ</sequence>
<dbReference type="PANTHER" id="PTHR43759:SF1">
    <property type="entry name" value="GLUCOSE IMPORT SYSTEM PERMEASE PROTEIN GLCT"/>
    <property type="match status" value="1"/>
</dbReference>
<dbReference type="PANTHER" id="PTHR43759">
    <property type="entry name" value="TREHALOSE TRANSPORT SYSTEM PERMEASE PROTEIN SUGA"/>
    <property type="match status" value="1"/>
</dbReference>
<dbReference type="GO" id="GO:0016020">
    <property type="term" value="C:membrane"/>
    <property type="evidence" value="ECO:0007669"/>
    <property type="project" value="UniProtKB-SubCell"/>
</dbReference>
<feature type="transmembrane region" description="Helical" evidence="5">
    <location>
        <begin position="52"/>
        <end position="72"/>
    </location>
</feature>
<name>X1D0A1_9ZZZZ</name>
<evidence type="ECO:0000313" key="6">
    <source>
        <dbReference type="EMBL" id="GAH01695.1"/>
    </source>
</evidence>
<dbReference type="InterPro" id="IPR035906">
    <property type="entry name" value="MetI-like_sf"/>
</dbReference>
<reference evidence="6" key="1">
    <citation type="journal article" date="2014" name="Front. Microbiol.">
        <title>High frequency of phylogenetically diverse reductive dehalogenase-homologous genes in deep subseafloor sedimentary metagenomes.</title>
        <authorList>
            <person name="Kawai M."/>
            <person name="Futagami T."/>
            <person name="Toyoda A."/>
            <person name="Takaki Y."/>
            <person name="Nishi S."/>
            <person name="Hori S."/>
            <person name="Arai W."/>
            <person name="Tsubouchi T."/>
            <person name="Morono Y."/>
            <person name="Uchiyama I."/>
            <person name="Ito T."/>
            <person name="Fujiyama A."/>
            <person name="Inagaki F."/>
            <person name="Takami H."/>
        </authorList>
    </citation>
    <scope>NUCLEOTIDE SEQUENCE</scope>
    <source>
        <strain evidence="6">Expedition CK06-06</strain>
    </source>
</reference>
<protein>
    <recommendedName>
        <fullName evidence="7">ABC transmembrane type-1 domain-containing protein</fullName>
    </recommendedName>
</protein>
<comment type="subcellular location">
    <subcellularLocation>
        <location evidence="1">Membrane</location>
        <topology evidence="1">Multi-pass membrane protein</topology>
    </subcellularLocation>
</comment>
<evidence type="ECO:0000256" key="4">
    <source>
        <dbReference type="ARBA" id="ARBA00023136"/>
    </source>
</evidence>